<reference evidence="1" key="1">
    <citation type="submission" date="2024-12" db="EMBL/GenBank/DDBJ databases">
        <title>Comparative genomics and development of molecular markers within Purpureocillium lilacinum and among Purpureocillium species.</title>
        <authorList>
            <person name="Yeh Z.-Y."/>
            <person name="Ni N.-T."/>
            <person name="Lo P.-H."/>
            <person name="Mushyakhwo K."/>
            <person name="Lin C.-F."/>
            <person name="Nai Y.-S."/>
        </authorList>
    </citation>
    <scope>NUCLEOTIDE SEQUENCE</scope>
    <source>
        <strain evidence="1">NCHU-NPUST-175</strain>
    </source>
</reference>
<organism evidence="1 2">
    <name type="scientific">Purpureocillium lilacinum</name>
    <name type="common">Paecilomyces lilacinus</name>
    <dbReference type="NCBI Taxonomy" id="33203"/>
    <lineage>
        <taxon>Eukaryota</taxon>
        <taxon>Fungi</taxon>
        <taxon>Dikarya</taxon>
        <taxon>Ascomycota</taxon>
        <taxon>Pezizomycotina</taxon>
        <taxon>Sordariomycetes</taxon>
        <taxon>Hypocreomycetidae</taxon>
        <taxon>Hypocreales</taxon>
        <taxon>Ophiocordycipitaceae</taxon>
        <taxon>Purpureocillium</taxon>
    </lineage>
</organism>
<accession>A0ACC4DRJ6</accession>
<proteinExistence type="predicted"/>
<dbReference type="EMBL" id="JBGNUJ010000006">
    <property type="protein sequence ID" value="KAL3958517.1"/>
    <property type="molecule type" value="Genomic_DNA"/>
</dbReference>
<dbReference type="Proteomes" id="UP001638806">
    <property type="component" value="Unassembled WGS sequence"/>
</dbReference>
<comment type="caution">
    <text evidence="1">The sequence shown here is derived from an EMBL/GenBank/DDBJ whole genome shotgun (WGS) entry which is preliminary data.</text>
</comment>
<sequence length="389" mass="41689">MLVDLPTEILYLVAEWLSERDVGTLARTNIHLHRLLDEYLYRRNVLLFGASSFHWAVAQGRVDTARKAINAGADVNRGKDDSPDLQPLILAAKLGHACLLELLLATPGINVNTTDSTGRSALSWAAVAGYERPIALLLAVDAVEADTGDTGGRTPLWWAAAVGEPAAVRQLLCSEKVSVDRPDASGQTALIAAAAGLGVAGAVDECVEMLLFAGARPDARSVADRTPLSWAAGMGKMGVFKLVLGAMGTGRFKAVDGIGGWTVRDWVTAGRRTPWSSCCGMAGGGCRARRRGIERHDSGIVAHTARRVLRNARYVDDVIGKWQCGTMTANGVTPSDELLRGKSVYGRLLKGRNIFHHELIACYDTPGDDRDGGRCNIGHDLYETRSTAF</sequence>
<evidence type="ECO:0000313" key="1">
    <source>
        <dbReference type="EMBL" id="KAL3958517.1"/>
    </source>
</evidence>
<gene>
    <name evidence="1" type="ORF">ACCO45_006679</name>
</gene>
<evidence type="ECO:0000313" key="2">
    <source>
        <dbReference type="Proteomes" id="UP001638806"/>
    </source>
</evidence>
<keyword evidence="2" id="KW-1185">Reference proteome</keyword>
<protein>
    <submittedName>
        <fullName evidence="1">Uncharacterized protein</fullName>
    </submittedName>
</protein>
<name>A0ACC4DRJ6_PURLI</name>